<dbReference type="InParanoid" id="E9G8R3"/>
<proteinExistence type="predicted"/>
<gene>
    <name evidence="1" type="ORF">DAPPUDRAFT_239245</name>
</gene>
<organism evidence="1 2">
    <name type="scientific">Daphnia pulex</name>
    <name type="common">Water flea</name>
    <dbReference type="NCBI Taxonomy" id="6669"/>
    <lineage>
        <taxon>Eukaryota</taxon>
        <taxon>Metazoa</taxon>
        <taxon>Ecdysozoa</taxon>
        <taxon>Arthropoda</taxon>
        <taxon>Crustacea</taxon>
        <taxon>Branchiopoda</taxon>
        <taxon>Diplostraca</taxon>
        <taxon>Cladocera</taxon>
        <taxon>Anomopoda</taxon>
        <taxon>Daphniidae</taxon>
        <taxon>Daphnia</taxon>
    </lineage>
</organism>
<dbReference type="HOGENOM" id="CLU_204807_0_0_1"/>
<protein>
    <submittedName>
        <fullName evidence="1">Uncharacterized protein</fullName>
    </submittedName>
</protein>
<dbReference type="KEGG" id="dpx:DAPPUDRAFT_239245"/>
<sequence>MYYTTKAPEYYTTTYAAPTNYTEAPKYTCYYTTKASEYYTTPYPSPTYYRDLPKY</sequence>
<dbReference type="EMBL" id="GL732535">
    <property type="protein sequence ID" value="EFX84225.1"/>
    <property type="molecule type" value="Genomic_DNA"/>
</dbReference>
<accession>E9G8R3</accession>
<evidence type="ECO:0000313" key="2">
    <source>
        <dbReference type="Proteomes" id="UP000000305"/>
    </source>
</evidence>
<keyword evidence="2" id="KW-1185">Reference proteome</keyword>
<name>E9G8R3_DAPPU</name>
<dbReference type="Proteomes" id="UP000000305">
    <property type="component" value="Unassembled WGS sequence"/>
</dbReference>
<reference evidence="1 2" key="1">
    <citation type="journal article" date="2011" name="Science">
        <title>The ecoresponsive genome of Daphnia pulex.</title>
        <authorList>
            <person name="Colbourne J.K."/>
            <person name="Pfrender M.E."/>
            <person name="Gilbert D."/>
            <person name="Thomas W.K."/>
            <person name="Tucker A."/>
            <person name="Oakley T.H."/>
            <person name="Tokishita S."/>
            <person name="Aerts A."/>
            <person name="Arnold G.J."/>
            <person name="Basu M.K."/>
            <person name="Bauer D.J."/>
            <person name="Caceres C.E."/>
            <person name="Carmel L."/>
            <person name="Casola C."/>
            <person name="Choi J.H."/>
            <person name="Detter J.C."/>
            <person name="Dong Q."/>
            <person name="Dusheyko S."/>
            <person name="Eads B.D."/>
            <person name="Frohlich T."/>
            <person name="Geiler-Samerotte K.A."/>
            <person name="Gerlach D."/>
            <person name="Hatcher P."/>
            <person name="Jogdeo S."/>
            <person name="Krijgsveld J."/>
            <person name="Kriventseva E.V."/>
            <person name="Kultz D."/>
            <person name="Laforsch C."/>
            <person name="Lindquist E."/>
            <person name="Lopez J."/>
            <person name="Manak J.R."/>
            <person name="Muller J."/>
            <person name="Pangilinan J."/>
            <person name="Patwardhan R.P."/>
            <person name="Pitluck S."/>
            <person name="Pritham E.J."/>
            <person name="Rechtsteiner A."/>
            <person name="Rho M."/>
            <person name="Rogozin I.B."/>
            <person name="Sakarya O."/>
            <person name="Salamov A."/>
            <person name="Schaack S."/>
            <person name="Shapiro H."/>
            <person name="Shiga Y."/>
            <person name="Skalitzky C."/>
            <person name="Smith Z."/>
            <person name="Souvorov A."/>
            <person name="Sung W."/>
            <person name="Tang Z."/>
            <person name="Tsuchiya D."/>
            <person name="Tu H."/>
            <person name="Vos H."/>
            <person name="Wang M."/>
            <person name="Wolf Y.I."/>
            <person name="Yamagata H."/>
            <person name="Yamada T."/>
            <person name="Ye Y."/>
            <person name="Shaw J.R."/>
            <person name="Andrews J."/>
            <person name="Crease T.J."/>
            <person name="Tang H."/>
            <person name="Lucas S.M."/>
            <person name="Robertson H.M."/>
            <person name="Bork P."/>
            <person name="Koonin E.V."/>
            <person name="Zdobnov E.M."/>
            <person name="Grigoriev I.V."/>
            <person name="Lynch M."/>
            <person name="Boore J.L."/>
        </authorList>
    </citation>
    <scope>NUCLEOTIDE SEQUENCE [LARGE SCALE GENOMIC DNA]</scope>
</reference>
<dbReference type="AlphaFoldDB" id="E9G8R3"/>
<evidence type="ECO:0000313" key="1">
    <source>
        <dbReference type="EMBL" id="EFX84225.1"/>
    </source>
</evidence>